<protein>
    <submittedName>
        <fullName evidence="2">Uncharacterized protein</fullName>
    </submittedName>
</protein>
<keyword evidence="3" id="KW-1185">Reference proteome</keyword>
<keyword evidence="1" id="KW-0472">Membrane</keyword>
<keyword evidence="1" id="KW-1133">Transmembrane helix</keyword>
<organism evidence="2 3">
    <name type="scientific">Oryzias javanicus</name>
    <name type="common">Javanese ricefish</name>
    <name type="synonym">Aplocheilus javanicus</name>
    <dbReference type="NCBI Taxonomy" id="123683"/>
    <lineage>
        <taxon>Eukaryota</taxon>
        <taxon>Metazoa</taxon>
        <taxon>Chordata</taxon>
        <taxon>Craniata</taxon>
        <taxon>Vertebrata</taxon>
        <taxon>Euteleostomi</taxon>
        <taxon>Actinopterygii</taxon>
        <taxon>Neopterygii</taxon>
        <taxon>Teleostei</taxon>
        <taxon>Neoteleostei</taxon>
        <taxon>Acanthomorphata</taxon>
        <taxon>Ovalentaria</taxon>
        <taxon>Atherinomorphae</taxon>
        <taxon>Beloniformes</taxon>
        <taxon>Adrianichthyidae</taxon>
        <taxon>Oryziinae</taxon>
        <taxon>Oryzias</taxon>
    </lineage>
</organism>
<name>A0A437DEX6_ORYJA</name>
<dbReference type="AlphaFoldDB" id="A0A437DEX6"/>
<keyword evidence="1" id="KW-0812">Transmembrane</keyword>
<evidence type="ECO:0000313" key="2">
    <source>
        <dbReference type="EMBL" id="RVE73324.1"/>
    </source>
</evidence>
<evidence type="ECO:0000313" key="3">
    <source>
        <dbReference type="Proteomes" id="UP000283210"/>
    </source>
</evidence>
<dbReference type="Proteomes" id="UP000283210">
    <property type="component" value="Chromosome 5"/>
</dbReference>
<proteinExistence type="predicted"/>
<feature type="transmembrane region" description="Helical" evidence="1">
    <location>
        <begin position="57"/>
        <end position="76"/>
    </location>
</feature>
<gene>
    <name evidence="2" type="ORF">OJAV_G00046600</name>
</gene>
<evidence type="ECO:0000256" key="1">
    <source>
        <dbReference type="SAM" id="Phobius"/>
    </source>
</evidence>
<reference evidence="2 3" key="1">
    <citation type="submission" date="2018-11" db="EMBL/GenBank/DDBJ databases">
        <authorList>
            <person name="Lopez-Roques C."/>
            <person name="Donnadieu C."/>
            <person name="Bouchez O."/>
            <person name="Klopp C."/>
            <person name="Cabau C."/>
            <person name="Zahm M."/>
        </authorList>
    </citation>
    <scope>NUCLEOTIDE SEQUENCE [LARGE SCALE GENOMIC DNA]</scope>
    <source>
        <strain evidence="2">RS831</strain>
        <tissue evidence="2">Whole body</tissue>
    </source>
</reference>
<feature type="transmembrane region" description="Helical" evidence="1">
    <location>
        <begin position="202"/>
        <end position="220"/>
    </location>
</feature>
<dbReference type="EMBL" id="CM012441">
    <property type="protein sequence ID" value="RVE73324.1"/>
    <property type="molecule type" value="Genomic_DNA"/>
</dbReference>
<accession>A0A437DEX6</accession>
<feature type="transmembrane region" description="Helical" evidence="1">
    <location>
        <begin position="368"/>
        <end position="392"/>
    </location>
</feature>
<feature type="transmembrane region" description="Helical" evidence="1">
    <location>
        <begin position="232"/>
        <end position="250"/>
    </location>
</feature>
<reference evidence="2 3" key="2">
    <citation type="submission" date="2019-01" db="EMBL/GenBank/DDBJ databases">
        <title>A chromosome length genome reference of the Java medaka (oryzias javanicus).</title>
        <authorList>
            <person name="Herpin A."/>
            <person name="Takehana Y."/>
            <person name="Naruse K."/>
            <person name="Ansai S."/>
            <person name="Kawaguchi M."/>
        </authorList>
    </citation>
    <scope>NUCLEOTIDE SEQUENCE [LARGE SCALE GENOMIC DNA]</scope>
    <source>
        <strain evidence="2">RS831</strain>
        <tissue evidence="2">Whole body</tissue>
    </source>
</reference>
<feature type="transmembrane region" description="Helical" evidence="1">
    <location>
        <begin position="171"/>
        <end position="190"/>
    </location>
</feature>
<sequence length="425" mass="46970">MRKLSHLQLARCNEGGREAPASTAMDGVLDRALLLCACKLSCSLLFLPSLSASYSPVSFCCCCLLIFTDFLVTVFLTSLCILETWPSDLNPPGDVIALRSLLFLSHTYGAVLLFITFLIAVETLIRLQRPHAVALAGTETQTVSWDERHCYVRLVRGHPEKESRILAEDRSYSHVAGFLCCLSVWVVVALTVRWEWELEEVWTTACLYSTGSLVSCLPGLFSDMPSAMNPCWSAAFLCLLLLLLAFSSALQTHAHPPLGNCDCYWRDHLTALSAPVTFTHPGTSARVDPEKTKSSCSFGTALWWNSVQMLECHRGNFVFASTDCSSEKRGGQKRQTKSALTFITQEQVDSQNSSQCGWRRWGFPGLEVTVMTLAALSFLTLPFNLSVNILLIRTIDATLEWSFRALLSPAANGKDTSPPHNVTQV</sequence>
<dbReference type="OrthoDB" id="9945889at2759"/>
<feature type="transmembrane region" description="Helical" evidence="1">
    <location>
        <begin position="96"/>
        <end position="121"/>
    </location>
</feature>